<dbReference type="InterPro" id="IPR036942">
    <property type="entry name" value="Beta-barrel_TonB_sf"/>
</dbReference>
<evidence type="ECO:0000256" key="2">
    <source>
        <dbReference type="ARBA" id="ARBA00023136"/>
    </source>
</evidence>
<keyword evidence="4" id="KW-0675">Receptor</keyword>
<keyword evidence="3" id="KW-0998">Cell outer membrane</keyword>
<dbReference type="GO" id="GO:0009279">
    <property type="term" value="C:cell outer membrane"/>
    <property type="evidence" value="ECO:0007669"/>
    <property type="project" value="UniProtKB-SubCell"/>
</dbReference>
<accession>K1U1C9</accession>
<dbReference type="Gene3D" id="2.40.170.20">
    <property type="entry name" value="TonB-dependent receptor, beta-barrel domain"/>
    <property type="match status" value="1"/>
</dbReference>
<comment type="caution">
    <text evidence="4">The sequence shown here is derived from an EMBL/GenBank/DDBJ whole genome shotgun (WGS) entry which is preliminary data.</text>
</comment>
<proteinExistence type="predicted"/>
<evidence type="ECO:0000256" key="3">
    <source>
        <dbReference type="ARBA" id="ARBA00023237"/>
    </source>
</evidence>
<dbReference type="AlphaFoldDB" id="K1U1C9"/>
<keyword evidence="2" id="KW-0472">Membrane</keyword>
<dbReference type="EMBL" id="AJWY01004530">
    <property type="protein sequence ID" value="EKC72120.1"/>
    <property type="molecule type" value="Genomic_DNA"/>
</dbReference>
<comment type="subcellular location">
    <subcellularLocation>
        <location evidence="1">Cell outer membrane</location>
    </subcellularLocation>
</comment>
<name>K1U1C9_9ZZZZ</name>
<protein>
    <submittedName>
        <fullName evidence="4">TonB-dependent receptor</fullName>
    </submittedName>
</protein>
<dbReference type="SUPFAM" id="SSF56935">
    <property type="entry name" value="Porins"/>
    <property type="match status" value="1"/>
</dbReference>
<gene>
    <name evidence="4" type="ORF">LEA_06904</name>
</gene>
<organism evidence="4">
    <name type="scientific">human gut metagenome</name>
    <dbReference type="NCBI Taxonomy" id="408170"/>
    <lineage>
        <taxon>unclassified sequences</taxon>
        <taxon>metagenomes</taxon>
        <taxon>organismal metagenomes</taxon>
    </lineage>
</organism>
<evidence type="ECO:0000256" key="1">
    <source>
        <dbReference type="ARBA" id="ARBA00004442"/>
    </source>
</evidence>
<feature type="non-terminal residue" evidence="4">
    <location>
        <position position="1"/>
    </location>
</feature>
<feature type="non-terminal residue" evidence="4">
    <location>
        <position position="228"/>
    </location>
</feature>
<sequence>FQSAFVSPRTRNSVTPGLTTEKVYGIDASYNLRYGDYKLRVSGYYTKVNDRSKVISFYDDVLKTYTNFALSGIDEQYFGLEVAASIPIYNGLSLNGAISWGQYTYTSNPNYVQIADNSAEPLNSGTVYWKDMRVESTPQTAMNIGLSYRGPHNIYASIDLNYYNNMYLSMNPLYRTDEVLLPTMTDEQIRELRSQEKFDSAYTLSASIGKNFYIQRRYTLGFSLQVNN</sequence>
<evidence type="ECO:0000313" key="4">
    <source>
        <dbReference type="EMBL" id="EKC72120.1"/>
    </source>
</evidence>
<reference evidence="4" key="1">
    <citation type="journal article" date="2013" name="Environ. Microbiol.">
        <title>Microbiota from the distal guts of lean and obese adolescents exhibit partial functional redundancy besides clear differences in community structure.</title>
        <authorList>
            <person name="Ferrer M."/>
            <person name="Ruiz A."/>
            <person name="Lanza F."/>
            <person name="Haange S.B."/>
            <person name="Oberbach A."/>
            <person name="Till H."/>
            <person name="Bargiela R."/>
            <person name="Campoy C."/>
            <person name="Segura M.T."/>
            <person name="Richter M."/>
            <person name="von Bergen M."/>
            <person name="Seifert J."/>
            <person name="Suarez A."/>
        </authorList>
    </citation>
    <scope>NUCLEOTIDE SEQUENCE</scope>
</reference>